<feature type="compositionally biased region" description="Basic and acidic residues" evidence="1">
    <location>
        <begin position="134"/>
        <end position="143"/>
    </location>
</feature>
<evidence type="ECO:0000313" key="2">
    <source>
        <dbReference type="EMBL" id="MFC6360892.1"/>
    </source>
</evidence>
<keyword evidence="3" id="KW-1185">Reference proteome</keyword>
<comment type="caution">
    <text evidence="2">The sequence shown here is derived from an EMBL/GenBank/DDBJ whole genome shotgun (WGS) entry which is preliminary data.</text>
</comment>
<evidence type="ECO:0000256" key="1">
    <source>
        <dbReference type="SAM" id="MobiDB-lite"/>
    </source>
</evidence>
<dbReference type="SUPFAM" id="SSF57997">
    <property type="entry name" value="Tropomyosin"/>
    <property type="match status" value="1"/>
</dbReference>
<sequence>MADTSLQTPVNVQASRIDATLLPQGFSQPYSLYVIQQGSDLGNVAGKANEAGNGAYDAQVKNDEQDIELADHEKRLTAAETELADHEKRIAAAETELTDHEKRISANETELQDHESRITQNTDDISSLGTAQQSDRDDIDKISGDYLSKSSTSSQRLTGPLNVASSYSVNGTKVIGPRQTGWSLSTGTANKSAFNADRSYAVGAVYSQAEVQAIVQALIETRQRVKALEDMAVTHGLISDATD</sequence>
<feature type="region of interest" description="Disordered" evidence="1">
    <location>
        <begin position="95"/>
        <end position="157"/>
    </location>
</feature>
<feature type="compositionally biased region" description="Basic and acidic residues" evidence="1">
    <location>
        <begin position="95"/>
        <end position="117"/>
    </location>
</feature>
<accession>A0ABW1VIT8</accession>
<dbReference type="Gene3D" id="6.10.140.940">
    <property type="match status" value="1"/>
</dbReference>
<organism evidence="2 3">
    <name type="scientific">Tatumella punctata</name>
    <dbReference type="NCBI Taxonomy" id="399969"/>
    <lineage>
        <taxon>Bacteria</taxon>
        <taxon>Pseudomonadati</taxon>
        <taxon>Pseudomonadota</taxon>
        <taxon>Gammaproteobacteria</taxon>
        <taxon>Enterobacterales</taxon>
        <taxon>Erwiniaceae</taxon>
        <taxon>Tatumella</taxon>
    </lineage>
</organism>
<dbReference type="Gene3D" id="1.20.5.340">
    <property type="match status" value="2"/>
</dbReference>
<gene>
    <name evidence="2" type="ORF">ACFP73_02055</name>
</gene>
<name>A0ABW1VIT8_9GAMM</name>
<proteinExistence type="predicted"/>
<protein>
    <submittedName>
        <fullName evidence="2">Phage tail protein</fullName>
    </submittedName>
</protein>
<reference evidence="3" key="1">
    <citation type="journal article" date="2019" name="Int. J. Syst. Evol. Microbiol.">
        <title>The Global Catalogue of Microorganisms (GCM) 10K type strain sequencing project: providing services to taxonomists for standard genome sequencing and annotation.</title>
        <authorList>
            <consortium name="The Broad Institute Genomics Platform"/>
            <consortium name="The Broad Institute Genome Sequencing Center for Infectious Disease"/>
            <person name="Wu L."/>
            <person name="Ma J."/>
        </authorList>
    </citation>
    <scope>NUCLEOTIDE SEQUENCE [LARGE SCALE GENOMIC DNA]</scope>
    <source>
        <strain evidence="3">CGMCC 4.1530</strain>
    </source>
</reference>
<feature type="compositionally biased region" description="Polar residues" evidence="1">
    <location>
        <begin position="148"/>
        <end position="157"/>
    </location>
</feature>
<feature type="compositionally biased region" description="Polar residues" evidence="1">
    <location>
        <begin position="118"/>
        <end position="133"/>
    </location>
</feature>
<dbReference type="EMBL" id="JBHSUC010000001">
    <property type="protein sequence ID" value="MFC6360892.1"/>
    <property type="molecule type" value="Genomic_DNA"/>
</dbReference>
<dbReference type="Proteomes" id="UP001596215">
    <property type="component" value="Unassembled WGS sequence"/>
</dbReference>
<evidence type="ECO:0000313" key="3">
    <source>
        <dbReference type="Proteomes" id="UP001596215"/>
    </source>
</evidence>
<dbReference type="RefSeq" id="WP_343877330.1">
    <property type="nucleotide sequence ID" value="NZ_BAAAFW010000059.1"/>
</dbReference>